<dbReference type="SUPFAM" id="SSF141678">
    <property type="entry name" value="MAL13P1.257-like"/>
    <property type="match status" value="1"/>
</dbReference>
<protein>
    <submittedName>
        <fullName evidence="4">Uncharacterized protein</fullName>
    </submittedName>
</protein>
<dbReference type="AlphaFoldDB" id="A0AAD4PQI2"/>
<evidence type="ECO:0000256" key="3">
    <source>
        <dbReference type="ARBA" id="ARBA00022833"/>
    </source>
</evidence>
<gene>
    <name evidence="4" type="ORF">KR093_003981</name>
</gene>
<name>A0AAD4PQI2_9MUSC</name>
<proteinExistence type="inferred from homology"/>
<dbReference type="Proteomes" id="UP001200034">
    <property type="component" value="Unassembled WGS sequence"/>
</dbReference>
<evidence type="ECO:0000313" key="5">
    <source>
        <dbReference type="Proteomes" id="UP001200034"/>
    </source>
</evidence>
<evidence type="ECO:0000313" key="4">
    <source>
        <dbReference type="EMBL" id="KAH8384651.1"/>
    </source>
</evidence>
<evidence type="ECO:0000256" key="2">
    <source>
        <dbReference type="ARBA" id="ARBA00022723"/>
    </source>
</evidence>
<dbReference type="EMBL" id="JAJJHW010000681">
    <property type="protein sequence ID" value="KAH8384651.1"/>
    <property type="molecule type" value="Genomic_DNA"/>
</dbReference>
<dbReference type="Pfam" id="PF05907">
    <property type="entry name" value="CXXC_Zn-b_euk"/>
    <property type="match status" value="1"/>
</dbReference>
<reference evidence="4" key="1">
    <citation type="journal article" date="2021" name="Mol. Ecol. Resour.">
        <title>Phylogenomic analyses of the genus Drosophila reveals genomic signals of climate adaptation.</title>
        <authorList>
            <person name="Li F."/>
            <person name="Rane R.V."/>
            <person name="Luria V."/>
            <person name="Xiong Z."/>
            <person name="Chen J."/>
            <person name="Li Z."/>
            <person name="Catullo R.A."/>
            <person name="Griffin P.C."/>
            <person name="Schiffer M."/>
            <person name="Pearce S."/>
            <person name="Lee S.F."/>
            <person name="McElroy K."/>
            <person name="Stocker A."/>
            <person name="Shirriffs J."/>
            <person name="Cockerell F."/>
            <person name="Coppin C."/>
            <person name="Sgro C.M."/>
            <person name="Karger A."/>
            <person name="Cain J.W."/>
            <person name="Weber J.A."/>
            <person name="Santpere G."/>
            <person name="Kirschner M.W."/>
            <person name="Hoffmann A.A."/>
            <person name="Oakeshott J.G."/>
            <person name="Zhang G."/>
        </authorList>
    </citation>
    <scope>NUCLEOTIDE SEQUENCE</scope>
    <source>
        <strain evidence="4">BGI-SZ-2011g</strain>
    </source>
</reference>
<keyword evidence="2" id="KW-0479">Metal-binding</keyword>
<keyword evidence="3" id="KW-0862">Zinc</keyword>
<organism evidence="4 5">
    <name type="scientific">Drosophila rubida</name>
    <dbReference type="NCBI Taxonomy" id="30044"/>
    <lineage>
        <taxon>Eukaryota</taxon>
        <taxon>Metazoa</taxon>
        <taxon>Ecdysozoa</taxon>
        <taxon>Arthropoda</taxon>
        <taxon>Hexapoda</taxon>
        <taxon>Insecta</taxon>
        <taxon>Pterygota</taxon>
        <taxon>Neoptera</taxon>
        <taxon>Endopterygota</taxon>
        <taxon>Diptera</taxon>
        <taxon>Brachycera</taxon>
        <taxon>Muscomorpha</taxon>
        <taxon>Ephydroidea</taxon>
        <taxon>Drosophilidae</taxon>
        <taxon>Drosophila</taxon>
    </lineage>
</organism>
<evidence type="ECO:0000256" key="1">
    <source>
        <dbReference type="ARBA" id="ARBA00007818"/>
    </source>
</evidence>
<keyword evidence="5" id="KW-1185">Reference proteome</keyword>
<comment type="caution">
    <text evidence="4">The sequence shown here is derived from an EMBL/GenBank/DDBJ whole genome shotgun (WGS) entry which is preliminary data.</text>
</comment>
<accession>A0AAD4PQI2</accession>
<dbReference type="GO" id="GO:0008270">
    <property type="term" value="F:zinc ion binding"/>
    <property type="evidence" value="ECO:0007669"/>
    <property type="project" value="TreeGrafter"/>
</dbReference>
<dbReference type="InterPro" id="IPR008584">
    <property type="entry name" value="CXXC_Zn-binding_euk"/>
</dbReference>
<dbReference type="PANTHER" id="PTHR12857:SF0">
    <property type="entry name" value="CXXC MOTIF CONTAINING ZINC BINDING PROTEIN"/>
    <property type="match status" value="1"/>
</dbReference>
<dbReference type="PANTHER" id="PTHR12857">
    <property type="entry name" value="CXXC MOTIF CONTAINING ZINC BINDING PROTEIN"/>
    <property type="match status" value="1"/>
</dbReference>
<sequence length="180" mass="20479">MVRVGLQISATLENIDKLETDADYAFFFKLTCSNCGETSDKWHDVIESERVQQDSRNPDGFNFYMKCKMCGRENSIDVVEKTSGKLLKCNQHTNFDYCCTAVAYTADDAGSFKTIVVFDCRGVEPVEFSPRSGWKVQSAENGQSFEDVDLSDDDWVEYDQKNNNSVGIYEFASKFIKLKK</sequence>
<comment type="similarity">
    <text evidence="1">Belongs to the UPF0587 family.</text>
</comment>